<dbReference type="Proteomes" id="UP000192468">
    <property type="component" value="Unassembled WGS sequence"/>
</dbReference>
<sequence>MILTDRDKDILRFIEYYKSSTINQIAKIFYTNNKERYQMARKRLKLLYENKFIKRYRENNRSNCIYYINKRLSTDSLKLLDIYAELVNEGIEIKYFKKEFIVSTRENNYRIDALIECSYNNKFYPIFVEVDYYHYSGLKRFESIFKTGFMQSKYKEYGNDIFPTVVIIRPTLPIKQVKSDLFNVTYLDFSLKDFKDKIFGASPLLDNCK</sequence>
<dbReference type="AlphaFoldDB" id="A0A1W1WXZ0"/>
<evidence type="ECO:0008006" key="3">
    <source>
        <dbReference type="Google" id="ProtNLM"/>
    </source>
</evidence>
<organism evidence="1 2">
    <name type="scientific">Clostridium acidisoli DSM 12555</name>
    <dbReference type="NCBI Taxonomy" id="1121291"/>
    <lineage>
        <taxon>Bacteria</taxon>
        <taxon>Bacillati</taxon>
        <taxon>Bacillota</taxon>
        <taxon>Clostridia</taxon>
        <taxon>Eubacteriales</taxon>
        <taxon>Clostridiaceae</taxon>
        <taxon>Clostridium</taxon>
    </lineage>
</organism>
<evidence type="ECO:0000313" key="2">
    <source>
        <dbReference type="Proteomes" id="UP000192468"/>
    </source>
</evidence>
<name>A0A1W1WXZ0_9CLOT</name>
<accession>A0A1W1WXZ0</accession>
<dbReference type="OrthoDB" id="1912249at2"/>
<dbReference type="EMBL" id="FWXH01000002">
    <property type="protein sequence ID" value="SMC16288.1"/>
    <property type="molecule type" value="Genomic_DNA"/>
</dbReference>
<keyword evidence="2" id="KW-1185">Reference proteome</keyword>
<reference evidence="1 2" key="1">
    <citation type="submission" date="2017-04" db="EMBL/GenBank/DDBJ databases">
        <authorList>
            <person name="Afonso C.L."/>
            <person name="Miller P.J."/>
            <person name="Scott M.A."/>
            <person name="Spackman E."/>
            <person name="Goraichik I."/>
            <person name="Dimitrov K.M."/>
            <person name="Suarez D.L."/>
            <person name="Swayne D.E."/>
        </authorList>
    </citation>
    <scope>NUCLEOTIDE SEQUENCE [LARGE SCALE GENOMIC DNA]</scope>
    <source>
        <strain evidence="1 2">DSM 12555</strain>
    </source>
</reference>
<protein>
    <recommendedName>
        <fullName evidence="3">Replication-relaxation</fullName>
    </recommendedName>
</protein>
<proteinExistence type="predicted"/>
<dbReference type="InterPro" id="IPR036390">
    <property type="entry name" value="WH_DNA-bd_sf"/>
</dbReference>
<gene>
    <name evidence="1" type="ORF">SAMN02745134_00041</name>
</gene>
<evidence type="ECO:0000313" key="1">
    <source>
        <dbReference type="EMBL" id="SMC16288.1"/>
    </source>
</evidence>
<dbReference type="RefSeq" id="WP_139795932.1">
    <property type="nucleotide sequence ID" value="NZ_FWXH01000002.1"/>
</dbReference>
<dbReference type="SUPFAM" id="SSF46785">
    <property type="entry name" value="Winged helix' DNA-binding domain"/>
    <property type="match status" value="1"/>
</dbReference>